<keyword evidence="3" id="KW-0663">Pyridoxal phosphate</keyword>
<keyword evidence="2" id="KW-0210">Decarboxylase</keyword>
<dbReference type="EMBL" id="UOEE01000202">
    <property type="protein sequence ID" value="VAV95375.1"/>
    <property type="molecule type" value="Genomic_DNA"/>
</dbReference>
<dbReference type="AlphaFoldDB" id="A0A3B0SKE5"/>
<comment type="cofactor">
    <cofactor evidence="1">
        <name>pyridoxal 5'-phosphate</name>
        <dbReference type="ChEBI" id="CHEBI:597326"/>
    </cofactor>
</comment>
<dbReference type="InterPro" id="IPR022643">
    <property type="entry name" value="De-COase2_C"/>
</dbReference>
<dbReference type="PRINTS" id="PR01181">
    <property type="entry name" value="DAPDCRBXLASE"/>
</dbReference>
<name>A0A3B0SKE5_9ZZZZ</name>
<proteinExistence type="predicted"/>
<evidence type="ECO:0000256" key="4">
    <source>
        <dbReference type="ARBA" id="ARBA00023239"/>
    </source>
</evidence>
<sequence length="154" mass="16505">GVPERPGGPALDMDALDAGLATLKNACDGIDLWLEPGRFVVAEAGVLLSRVTQVKSKHQSRFIGIETGMNSLLRPALYSARHEIYNLSRLGETNDPHRVTIVGPICESADILGIDRHLPTTSQGDILLIATAGAYGAVMASNYNLRPPAQEYVI</sequence>
<organism evidence="6">
    <name type="scientific">hydrothermal vent metagenome</name>
    <dbReference type="NCBI Taxonomy" id="652676"/>
    <lineage>
        <taxon>unclassified sequences</taxon>
        <taxon>metagenomes</taxon>
        <taxon>ecological metagenomes</taxon>
    </lineage>
</organism>
<accession>A0A3B0SKE5</accession>
<dbReference type="InterPro" id="IPR002986">
    <property type="entry name" value="DAP_deCOOHase_LysA"/>
</dbReference>
<gene>
    <name evidence="6" type="ORF">MNBD_ALPHA06-1076</name>
</gene>
<dbReference type="PANTHER" id="PTHR43727:SF2">
    <property type="entry name" value="GROUP IV DECARBOXYLASE"/>
    <property type="match status" value="1"/>
</dbReference>
<dbReference type="InterPro" id="IPR000183">
    <property type="entry name" value="Orn/DAP/Arg_de-COase"/>
</dbReference>
<dbReference type="PANTHER" id="PTHR43727">
    <property type="entry name" value="DIAMINOPIMELATE DECARBOXYLASE"/>
    <property type="match status" value="1"/>
</dbReference>
<feature type="domain" description="Orn/DAP/Arg decarboxylase 2 C-terminal" evidence="5">
    <location>
        <begin position="39"/>
        <end position="133"/>
    </location>
</feature>
<dbReference type="SUPFAM" id="SSF50621">
    <property type="entry name" value="Alanine racemase C-terminal domain-like"/>
    <property type="match status" value="1"/>
</dbReference>
<feature type="non-terminal residue" evidence="6">
    <location>
        <position position="1"/>
    </location>
</feature>
<dbReference type="Gene3D" id="2.40.37.10">
    <property type="entry name" value="Lyase, Ornithine Decarboxylase, Chain A, domain 1"/>
    <property type="match status" value="1"/>
</dbReference>
<evidence type="ECO:0000313" key="6">
    <source>
        <dbReference type="EMBL" id="VAV95375.1"/>
    </source>
</evidence>
<keyword evidence="4 6" id="KW-0456">Lyase</keyword>
<dbReference type="GO" id="GO:0009089">
    <property type="term" value="P:lysine biosynthetic process via diaminopimelate"/>
    <property type="evidence" value="ECO:0007669"/>
    <property type="project" value="InterPro"/>
</dbReference>
<evidence type="ECO:0000256" key="1">
    <source>
        <dbReference type="ARBA" id="ARBA00001933"/>
    </source>
</evidence>
<dbReference type="GO" id="GO:0008836">
    <property type="term" value="F:diaminopimelate decarboxylase activity"/>
    <property type="evidence" value="ECO:0007669"/>
    <property type="project" value="UniProtKB-EC"/>
</dbReference>
<reference evidence="6" key="1">
    <citation type="submission" date="2018-06" db="EMBL/GenBank/DDBJ databases">
        <authorList>
            <person name="Zhirakovskaya E."/>
        </authorList>
    </citation>
    <scope>NUCLEOTIDE SEQUENCE</scope>
</reference>
<dbReference type="EC" id="4.1.1.20" evidence="6"/>
<evidence type="ECO:0000256" key="2">
    <source>
        <dbReference type="ARBA" id="ARBA00022793"/>
    </source>
</evidence>
<evidence type="ECO:0000256" key="3">
    <source>
        <dbReference type="ARBA" id="ARBA00022898"/>
    </source>
</evidence>
<dbReference type="PRINTS" id="PR01179">
    <property type="entry name" value="ODADCRBXLASE"/>
</dbReference>
<evidence type="ECO:0000259" key="5">
    <source>
        <dbReference type="Pfam" id="PF00278"/>
    </source>
</evidence>
<dbReference type="InterPro" id="IPR009006">
    <property type="entry name" value="Ala_racemase/Decarboxylase_C"/>
</dbReference>
<protein>
    <submittedName>
        <fullName evidence="6">Diaminopimelate decarboxylase</fullName>
        <ecNumber evidence="6">4.1.1.20</ecNumber>
    </submittedName>
</protein>
<dbReference type="Pfam" id="PF00278">
    <property type="entry name" value="Orn_DAP_Arg_deC"/>
    <property type="match status" value="1"/>
</dbReference>